<keyword evidence="1" id="KW-1133">Transmembrane helix</keyword>
<accession>A0A5D4GQW1</accession>
<feature type="transmembrane region" description="Helical" evidence="1">
    <location>
        <begin position="164"/>
        <end position="186"/>
    </location>
</feature>
<feature type="domain" description="DUF1468" evidence="2">
    <location>
        <begin position="30"/>
        <end position="179"/>
    </location>
</feature>
<gene>
    <name evidence="3" type="ORF">FY036_18705</name>
</gene>
<name>A0A5D4GQW1_9HYPH</name>
<dbReference type="AlphaFoldDB" id="A0A5D4GQW1"/>
<dbReference type="OrthoDB" id="8410929at2"/>
<keyword evidence="4" id="KW-1185">Reference proteome</keyword>
<reference evidence="3 4" key="2">
    <citation type="submission" date="2019-09" db="EMBL/GenBank/DDBJ databases">
        <title>Mesorhizobium sp. MaA-C15 isolated from Microcystis aeruginosa.</title>
        <authorList>
            <person name="Jeong S.E."/>
            <person name="Jin H.M."/>
            <person name="Jeon C.O."/>
        </authorList>
    </citation>
    <scope>NUCLEOTIDE SEQUENCE [LARGE SCALE GENOMIC DNA]</scope>
    <source>
        <strain evidence="3 4">MaA-C15</strain>
    </source>
</reference>
<comment type="caution">
    <text evidence="3">The sequence shown here is derived from an EMBL/GenBank/DDBJ whole genome shotgun (WGS) entry which is preliminary data.</text>
</comment>
<evidence type="ECO:0000256" key="1">
    <source>
        <dbReference type="SAM" id="Phobius"/>
    </source>
</evidence>
<feature type="transmembrane region" description="Helical" evidence="1">
    <location>
        <begin position="110"/>
        <end position="126"/>
    </location>
</feature>
<organism evidence="3 4">
    <name type="scientific">Neoaquamicrobium microcysteis</name>
    <dbReference type="NCBI Taxonomy" id="2682781"/>
    <lineage>
        <taxon>Bacteria</taxon>
        <taxon>Pseudomonadati</taxon>
        <taxon>Pseudomonadota</taxon>
        <taxon>Alphaproteobacteria</taxon>
        <taxon>Hyphomicrobiales</taxon>
        <taxon>Phyllobacteriaceae</taxon>
        <taxon>Neoaquamicrobium</taxon>
    </lineage>
</organism>
<dbReference type="InterPro" id="IPR009936">
    <property type="entry name" value="DUF1468"/>
</dbReference>
<dbReference type="Proteomes" id="UP000323258">
    <property type="component" value="Unassembled WGS sequence"/>
</dbReference>
<dbReference type="RefSeq" id="WP_148916272.1">
    <property type="nucleotide sequence ID" value="NZ_VSZS01000066.1"/>
</dbReference>
<proteinExistence type="predicted"/>
<evidence type="ECO:0000259" key="2">
    <source>
        <dbReference type="Pfam" id="PF07331"/>
    </source>
</evidence>
<evidence type="ECO:0000313" key="4">
    <source>
        <dbReference type="Proteomes" id="UP000323258"/>
    </source>
</evidence>
<dbReference type="Pfam" id="PF07331">
    <property type="entry name" value="TctB"/>
    <property type="match status" value="1"/>
</dbReference>
<feature type="transmembrane region" description="Helical" evidence="1">
    <location>
        <begin position="29"/>
        <end position="46"/>
    </location>
</feature>
<keyword evidence="1" id="KW-0472">Membrane</keyword>
<feature type="transmembrane region" description="Helical" evidence="1">
    <location>
        <begin position="132"/>
        <end position="152"/>
    </location>
</feature>
<reference evidence="3 4" key="1">
    <citation type="submission" date="2019-08" db="EMBL/GenBank/DDBJ databases">
        <authorList>
            <person name="Seo Y.L."/>
        </authorList>
    </citation>
    <scope>NUCLEOTIDE SEQUENCE [LARGE SCALE GENOMIC DNA]</scope>
    <source>
        <strain evidence="3 4">MaA-C15</strain>
    </source>
</reference>
<evidence type="ECO:0000313" key="3">
    <source>
        <dbReference type="EMBL" id="TYR30737.1"/>
    </source>
</evidence>
<dbReference type="EMBL" id="VSZS01000066">
    <property type="protein sequence ID" value="TYR30737.1"/>
    <property type="molecule type" value="Genomic_DNA"/>
</dbReference>
<sequence length="188" mass="19580">MPEGGAFRGAALFPTVASTSEAFMFTRDFVGGVATIAIGAVYLYFSYQLRTSALDDSMGPGGLPRIYGWLLVALGSILIMQAALASRTTAVVTASGEEAKGEWEGQGRKVVYAFGLLAIGIAYLFILETFGYLISIALLITTTALYLGAGFSGRLIAIGIGGAVFLYAMFVAILGVRMPAGILAVLGL</sequence>
<protein>
    <submittedName>
        <fullName evidence="3">Tripartite tricarboxylate transporter TctB family protein</fullName>
    </submittedName>
</protein>
<keyword evidence="1" id="KW-0812">Transmembrane</keyword>
<feature type="transmembrane region" description="Helical" evidence="1">
    <location>
        <begin position="66"/>
        <end position="85"/>
    </location>
</feature>